<dbReference type="InParanoid" id="A0A317XI38"/>
<organism evidence="3 4">
    <name type="scientific">Testicularia cyperi</name>
    <dbReference type="NCBI Taxonomy" id="1882483"/>
    <lineage>
        <taxon>Eukaryota</taxon>
        <taxon>Fungi</taxon>
        <taxon>Dikarya</taxon>
        <taxon>Basidiomycota</taxon>
        <taxon>Ustilaginomycotina</taxon>
        <taxon>Ustilaginomycetes</taxon>
        <taxon>Ustilaginales</taxon>
        <taxon>Anthracoideaceae</taxon>
        <taxon>Testicularia</taxon>
    </lineage>
</organism>
<feature type="region of interest" description="Disordered" evidence="1">
    <location>
        <begin position="177"/>
        <end position="221"/>
    </location>
</feature>
<protein>
    <submittedName>
        <fullName evidence="3">Uncharacterized protein</fullName>
    </submittedName>
</protein>
<feature type="transmembrane region" description="Helical" evidence="2">
    <location>
        <begin position="401"/>
        <end position="425"/>
    </location>
</feature>
<sequence>MVEMASSLQKVLPPGVLPRAPSPNSASPNPGIRATVTQFIPASPDHSMEEVGQQTSALDPIAASSFASTSASASALGSGPGSGSRHGRAVSLAMPETTASMVGGPLSPQLRRSTSSAKRSRPQSMILPSTSAGAGSRRGIAHSSKVLGIDKNAQEAMALSRLKNGKVDVSFEASLDMASGGSVTSTPATLSSTGRGKGKSKTTPKLDARGNRRIDGNPFDDPDAGAMLFDVDLEASHDQAARSPSSSRRIKLLPSFVNFSGAGPSKATPKSPGLANEEDRKKSKGLGITDFEAGPGLASPETGSNTPAQHRRATSTGSDTTFKPNLTNRDRADEDDNMIDDGDSDNVSLLRGATSEARPGYFAPGEYSFGYNSLDDSGDVYGSHAGGAGVGFEPVTYQEHLWMAVSAAFVIVLVVVAVLISVDVIDWPGDGIGNK</sequence>
<name>A0A317XI38_9BASI</name>
<evidence type="ECO:0000313" key="4">
    <source>
        <dbReference type="Proteomes" id="UP000246740"/>
    </source>
</evidence>
<feature type="compositionally biased region" description="Polar residues" evidence="1">
    <location>
        <begin position="301"/>
        <end position="327"/>
    </location>
</feature>
<accession>A0A317XI38</accession>
<dbReference type="AlphaFoldDB" id="A0A317XI38"/>
<feature type="compositionally biased region" description="Polar residues" evidence="1">
    <location>
        <begin position="181"/>
        <end position="194"/>
    </location>
</feature>
<keyword evidence="2" id="KW-0812">Transmembrane</keyword>
<feature type="compositionally biased region" description="Basic and acidic residues" evidence="1">
    <location>
        <begin position="204"/>
        <end position="215"/>
    </location>
</feature>
<dbReference type="Proteomes" id="UP000246740">
    <property type="component" value="Unassembled WGS sequence"/>
</dbReference>
<evidence type="ECO:0000313" key="3">
    <source>
        <dbReference type="EMBL" id="PWY97467.1"/>
    </source>
</evidence>
<gene>
    <name evidence="3" type="ORF">BCV70DRAFT_64858</name>
</gene>
<evidence type="ECO:0000256" key="2">
    <source>
        <dbReference type="SAM" id="Phobius"/>
    </source>
</evidence>
<feature type="compositionally biased region" description="Acidic residues" evidence="1">
    <location>
        <begin position="333"/>
        <end position="344"/>
    </location>
</feature>
<feature type="region of interest" description="Disordered" evidence="1">
    <location>
        <begin position="257"/>
        <end position="346"/>
    </location>
</feature>
<dbReference type="OrthoDB" id="3366645at2759"/>
<proteinExistence type="predicted"/>
<evidence type="ECO:0000256" key="1">
    <source>
        <dbReference type="SAM" id="MobiDB-lite"/>
    </source>
</evidence>
<keyword evidence="2" id="KW-1133">Transmembrane helix</keyword>
<feature type="region of interest" description="Disordered" evidence="1">
    <location>
        <begin position="98"/>
        <end position="139"/>
    </location>
</feature>
<feature type="region of interest" description="Disordered" evidence="1">
    <location>
        <begin position="1"/>
        <end position="64"/>
    </location>
</feature>
<keyword evidence="4" id="KW-1185">Reference proteome</keyword>
<feature type="compositionally biased region" description="Polar residues" evidence="1">
    <location>
        <begin position="110"/>
        <end position="133"/>
    </location>
</feature>
<keyword evidence="2" id="KW-0472">Membrane</keyword>
<dbReference type="EMBL" id="KZ819207">
    <property type="protein sequence ID" value="PWY97467.1"/>
    <property type="molecule type" value="Genomic_DNA"/>
</dbReference>
<reference evidence="3 4" key="1">
    <citation type="journal article" date="2018" name="Mol. Biol. Evol.">
        <title>Broad Genomic Sampling Reveals a Smut Pathogenic Ancestry of the Fungal Clade Ustilaginomycotina.</title>
        <authorList>
            <person name="Kijpornyongpan T."/>
            <person name="Mondo S.J."/>
            <person name="Barry K."/>
            <person name="Sandor L."/>
            <person name="Lee J."/>
            <person name="Lipzen A."/>
            <person name="Pangilinan J."/>
            <person name="LaButti K."/>
            <person name="Hainaut M."/>
            <person name="Henrissat B."/>
            <person name="Grigoriev I.V."/>
            <person name="Spatafora J.W."/>
            <person name="Aime M.C."/>
        </authorList>
    </citation>
    <scope>NUCLEOTIDE SEQUENCE [LARGE SCALE GENOMIC DNA]</scope>
    <source>
        <strain evidence="3 4">MCA 3645</strain>
    </source>
</reference>